<evidence type="ECO:0000313" key="9">
    <source>
        <dbReference type="Proteomes" id="UP000183639"/>
    </source>
</evidence>
<comment type="caution">
    <text evidence="5">Lacks conserved residue(s) required for the propagation of feature annotation.</text>
</comment>
<dbReference type="HAMAP" id="MF_00909">
    <property type="entry name" value="FtsZ"/>
    <property type="match status" value="1"/>
</dbReference>
<dbReference type="SUPFAM" id="SSF52490">
    <property type="entry name" value="Tubulin nucleotide-binding domain-like"/>
    <property type="match status" value="1"/>
</dbReference>
<dbReference type="GO" id="GO:0032153">
    <property type="term" value="C:cell division site"/>
    <property type="evidence" value="ECO:0007669"/>
    <property type="project" value="UniProtKB-UniRule"/>
</dbReference>
<evidence type="ECO:0000256" key="1">
    <source>
        <dbReference type="ARBA" id="ARBA00009690"/>
    </source>
</evidence>
<dbReference type="Pfam" id="PF12327">
    <property type="entry name" value="FtsZ_C"/>
    <property type="match status" value="1"/>
</dbReference>
<dbReference type="EMBL" id="FOQK01000002">
    <property type="protein sequence ID" value="SFH69492.1"/>
    <property type="molecule type" value="Genomic_DNA"/>
</dbReference>
<sequence length="328" mass="34988">MTVKNENIENDYNKATVNIKIVGAGGGGTSVLESLAANKLFDNIEMVAINTDSRALNGLSRWGISTIQVGSNITDGYGTGGDMKKGEISALRDEHILREMMQNINMLFITAGLGGGAGSGIAPVVAKLAKEQGILTVAIVTMPFSFEGCKRNRTAMTSLNELEKEVDALIVIQNDKLMTLPEAKQLTVSNAFKLTDSVLERAVTLITKIIMTTGDVNIDFADISTILRQSQSSDAVFSVGVSEKGDVAEALEKACNSPLLKRSVKGAQGAILYIIGADDMSMYDINTAIMKLKAEMTDAANIIWGYMGTPDKAGTVEVMLIATDFIDC</sequence>
<evidence type="ECO:0000313" key="8">
    <source>
        <dbReference type="EMBL" id="SFH69492.1"/>
    </source>
</evidence>
<reference evidence="8 9" key="1">
    <citation type="submission" date="2016-10" db="EMBL/GenBank/DDBJ databases">
        <authorList>
            <person name="de Groot N.N."/>
        </authorList>
    </citation>
    <scope>NUCLEOTIDE SEQUENCE [LARGE SCALE GENOMIC DNA]</scope>
    <source>
        <strain evidence="8 9">Z108</strain>
    </source>
</reference>
<dbReference type="GO" id="GO:0005737">
    <property type="term" value="C:cytoplasm"/>
    <property type="evidence" value="ECO:0007669"/>
    <property type="project" value="UniProtKB-SubCell"/>
</dbReference>
<keyword evidence="5" id="KW-0963">Cytoplasm</keyword>
<dbReference type="GO" id="GO:0000917">
    <property type="term" value="P:division septum assembly"/>
    <property type="evidence" value="ECO:0007669"/>
    <property type="project" value="UniProtKB-KW"/>
</dbReference>
<organism evidence="8 9">
    <name type="scientific">Selenomonas ruminantium</name>
    <dbReference type="NCBI Taxonomy" id="971"/>
    <lineage>
        <taxon>Bacteria</taxon>
        <taxon>Bacillati</taxon>
        <taxon>Bacillota</taxon>
        <taxon>Negativicutes</taxon>
        <taxon>Selenomonadales</taxon>
        <taxon>Selenomonadaceae</taxon>
        <taxon>Selenomonas</taxon>
    </lineage>
</organism>
<dbReference type="PANTHER" id="PTHR30314">
    <property type="entry name" value="CELL DIVISION PROTEIN FTSZ-RELATED"/>
    <property type="match status" value="1"/>
</dbReference>
<keyword evidence="4 5" id="KW-0717">Septation</keyword>
<dbReference type="CDD" id="cd02201">
    <property type="entry name" value="FtsZ_type1"/>
    <property type="match status" value="1"/>
</dbReference>
<feature type="binding site" evidence="5">
    <location>
        <position position="151"/>
    </location>
    <ligand>
        <name>GTP</name>
        <dbReference type="ChEBI" id="CHEBI:37565"/>
    </ligand>
</feature>
<evidence type="ECO:0000259" key="6">
    <source>
        <dbReference type="SMART" id="SM00864"/>
    </source>
</evidence>
<dbReference type="InterPro" id="IPR018316">
    <property type="entry name" value="Tubulin/FtsZ_2-layer-sand-dom"/>
</dbReference>
<evidence type="ECO:0000256" key="5">
    <source>
        <dbReference type="HAMAP-Rule" id="MF_00909"/>
    </source>
</evidence>
<protein>
    <recommendedName>
        <fullName evidence="5">Cell division protein FtsZ</fullName>
    </recommendedName>
</protein>
<keyword evidence="5 8" id="KW-0132">Cell division</keyword>
<dbReference type="InterPro" id="IPR045061">
    <property type="entry name" value="FtsZ/CetZ"/>
</dbReference>
<keyword evidence="3 5" id="KW-0342">GTP-binding</keyword>
<dbReference type="GO" id="GO:0051258">
    <property type="term" value="P:protein polymerization"/>
    <property type="evidence" value="ECO:0007669"/>
    <property type="project" value="UniProtKB-UniRule"/>
</dbReference>
<dbReference type="Pfam" id="PF00091">
    <property type="entry name" value="Tubulin"/>
    <property type="match status" value="1"/>
</dbReference>
<gene>
    <name evidence="5" type="primary">ftsZ</name>
    <name evidence="8" type="ORF">SAMN04487861_102159</name>
</gene>
<dbReference type="InterPro" id="IPR036525">
    <property type="entry name" value="Tubulin/FtsZ_GTPase_sf"/>
</dbReference>
<dbReference type="RefSeq" id="WP_075441910.1">
    <property type="nucleotide sequence ID" value="NZ_FOQK01000002.1"/>
</dbReference>
<dbReference type="Gene3D" id="3.40.50.1440">
    <property type="entry name" value="Tubulin/FtsZ, GTPase domain"/>
    <property type="match status" value="1"/>
</dbReference>
<dbReference type="InterPro" id="IPR024757">
    <property type="entry name" value="FtsZ_C"/>
</dbReference>
<comment type="subunit">
    <text evidence="5">Homodimer. Polymerizes to form a dynamic ring structure in a strictly GTP-dependent manner. Interacts directly with several other division proteins.</text>
</comment>
<comment type="similarity">
    <text evidence="1 5">Belongs to the FtsZ family.</text>
</comment>
<keyword evidence="2 5" id="KW-0547">Nucleotide-binding</keyword>
<dbReference type="SUPFAM" id="SSF55307">
    <property type="entry name" value="Tubulin C-terminal domain-like"/>
    <property type="match status" value="1"/>
</dbReference>
<evidence type="ECO:0000256" key="4">
    <source>
        <dbReference type="ARBA" id="ARBA00023210"/>
    </source>
</evidence>
<feature type="binding site" evidence="5">
    <location>
        <position position="196"/>
    </location>
    <ligand>
        <name>GTP</name>
        <dbReference type="ChEBI" id="CHEBI:37565"/>
    </ligand>
</feature>
<dbReference type="InterPro" id="IPR008280">
    <property type="entry name" value="Tub_FtsZ_C"/>
</dbReference>
<dbReference type="GO" id="GO:0043093">
    <property type="term" value="P:FtsZ-dependent cytokinesis"/>
    <property type="evidence" value="ECO:0007669"/>
    <property type="project" value="UniProtKB-UniRule"/>
</dbReference>
<dbReference type="SMART" id="SM00864">
    <property type="entry name" value="Tubulin"/>
    <property type="match status" value="1"/>
</dbReference>
<dbReference type="PANTHER" id="PTHR30314:SF3">
    <property type="entry name" value="MITOCHONDRIAL DIVISION PROTEIN FSZA"/>
    <property type="match status" value="1"/>
</dbReference>
<comment type="function">
    <text evidence="5">Essential cell division protein that forms a contractile ring structure (Z ring) at the future cell division site. The regulation of the ring assembly controls the timing and the location of cell division. One of the functions of the FtsZ ring is to recruit other cell division proteins to the septum to produce a new cell wall between the dividing cells. Binds GTP and shows GTPase activity.</text>
</comment>
<dbReference type="AlphaFoldDB" id="A0A1I3C4N2"/>
<dbReference type="GO" id="GO:0005525">
    <property type="term" value="F:GTP binding"/>
    <property type="evidence" value="ECO:0007669"/>
    <property type="project" value="UniProtKB-UniRule"/>
</dbReference>
<keyword evidence="5" id="KW-0131">Cell cycle</keyword>
<dbReference type="InterPro" id="IPR003008">
    <property type="entry name" value="Tubulin_FtsZ_GTPase"/>
</dbReference>
<accession>A0A1I3C4N2</accession>
<dbReference type="PRINTS" id="PR00423">
    <property type="entry name" value="CELLDVISFTSZ"/>
</dbReference>
<evidence type="ECO:0000256" key="2">
    <source>
        <dbReference type="ARBA" id="ARBA00022741"/>
    </source>
</evidence>
<proteinExistence type="inferred from homology"/>
<evidence type="ECO:0000256" key="3">
    <source>
        <dbReference type="ARBA" id="ARBA00023134"/>
    </source>
</evidence>
<dbReference type="SMART" id="SM00865">
    <property type="entry name" value="Tubulin_C"/>
    <property type="match status" value="1"/>
</dbReference>
<dbReference type="InterPro" id="IPR000158">
    <property type="entry name" value="Cell_div_FtsZ"/>
</dbReference>
<name>A0A1I3C4N2_SELRU</name>
<feature type="domain" description="Tubulin/FtsZ 2-layer sandwich" evidence="7">
    <location>
        <begin position="216"/>
        <end position="327"/>
    </location>
</feature>
<evidence type="ECO:0000259" key="7">
    <source>
        <dbReference type="SMART" id="SM00865"/>
    </source>
</evidence>
<dbReference type="GO" id="GO:0003924">
    <property type="term" value="F:GTPase activity"/>
    <property type="evidence" value="ECO:0007669"/>
    <property type="project" value="UniProtKB-UniRule"/>
</dbReference>
<comment type="subcellular location">
    <subcellularLocation>
        <location evidence="5">Cytoplasm</location>
    </subcellularLocation>
    <text evidence="5">Assembles at midcell at the inner surface of the cytoplasmic membrane.</text>
</comment>
<dbReference type="Proteomes" id="UP000183639">
    <property type="component" value="Unassembled WGS sequence"/>
</dbReference>
<feature type="binding site" evidence="5">
    <location>
        <position position="147"/>
    </location>
    <ligand>
        <name>GTP</name>
        <dbReference type="ChEBI" id="CHEBI:37565"/>
    </ligand>
</feature>
<feature type="domain" description="Tubulin/FtsZ GTPase" evidence="6">
    <location>
        <begin position="18"/>
        <end position="214"/>
    </location>
</feature>